<dbReference type="HOGENOM" id="CLU_1515638_0_0_9"/>
<sequence>MKIKFKMLLSVIVCMVGILILTGCGSSNKEYSESLSTLTKQSYDLVVSSDKVGLKYLKVWNQAIFDKYAFIDGKAYSDFNSAIAAQEDLFVKEGTLAKIKDQENEAKDTFGKLKKMKNKSLESEFDSVKEFYLNAIEFKELATNPTGSYKTYSALYDTKQAEIVSKYKALQAELSLD</sequence>
<comment type="caution">
    <text evidence="1">The sequence shown here is derived from an EMBL/GenBank/DDBJ whole genome shotgun (WGS) entry which is preliminary data.</text>
</comment>
<evidence type="ECO:0000313" key="2">
    <source>
        <dbReference type="Proteomes" id="UP000004846"/>
    </source>
</evidence>
<dbReference type="AlphaFoldDB" id="A0A125W535"/>
<evidence type="ECO:0000313" key="1">
    <source>
        <dbReference type="EMBL" id="EFM82318.1"/>
    </source>
</evidence>
<gene>
    <name evidence="1" type="ORF">HMPREF9498_02045</name>
</gene>
<name>A0A125W535_ENTFL</name>
<accession>A0A125W535</accession>
<reference evidence="1 2" key="1">
    <citation type="submission" date="2010-07" db="EMBL/GenBank/DDBJ databases">
        <authorList>
            <person name="Sid Ahmed O."/>
        </authorList>
    </citation>
    <scope>NUCLEOTIDE SEQUENCE [LARGE SCALE GENOMIC DNA]</scope>
    <source>
        <strain evidence="1 2">TX4248</strain>
    </source>
</reference>
<evidence type="ECO:0008006" key="3">
    <source>
        <dbReference type="Google" id="ProtNLM"/>
    </source>
</evidence>
<dbReference type="PROSITE" id="PS51257">
    <property type="entry name" value="PROKAR_LIPOPROTEIN"/>
    <property type="match status" value="1"/>
</dbReference>
<dbReference type="RefSeq" id="WP_002402340.1">
    <property type="nucleotide sequence ID" value="NZ_GL454464.1"/>
</dbReference>
<protein>
    <recommendedName>
        <fullName evidence="3">Lipoprotein</fullName>
    </recommendedName>
</protein>
<proteinExistence type="predicted"/>
<dbReference type="EMBL" id="AEBR01000067">
    <property type="protein sequence ID" value="EFM82318.1"/>
    <property type="molecule type" value="Genomic_DNA"/>
</dbReference>
<dbReference type="Proteomes" id="UP000004846">
    <property type="component" value="Unassembled WGS sequence"/>
</dbReference>
<organism evidence="1 2">
    <name type="scientific">Enterococcus faecalis TX4248</name>
    <dbReference type="NCBI Taxonomy" id="749495"/>
    <lineage>
        <taxon>Bacteria</taxon>
        <taxon>Bacillati</taxon>
        <taxon>Bacillota</taxon>
        <taxon>Bacilli</taxon>
        <taxon>Lactobacillales</taxon>
        <taxon>Enterococcaceae</taxon>
        <taxon>Enterococcus</taxon>
    </lineage>
</organism>